<feature type="compositionally biased region" description="Acidic residues" evidence="4">
    <location>
        <begin position="861"/>
        <end position="879"/>
    </location>
</feature>
<dbReference type="InterPro" id="IPR011936">
    <property type="entry name" value="Myxo_disulph_rpt"/>
</dbReference>
<keyword evidence="2" id="KW-0677">Repeat</keyword>
<keyword evidence="1" id="KW-0732">Signal</keyword>
<feature type="compositionally biased region" description="Acidic residues" evidence="4">
    <location>
        <begin position="804"/>
        <end position="815"/>
    </location>
</feature>
<gene>
    <name evidence="5" type="ORF">MMCf1_050</name>
</gene>
<dbReference type="InterPro" id="IPR028974">
    <property type="entry name" value="TSP_type-3_rpt"/>
</dbReference>
<evidence type="ECO:0000256" key="3">
    <source>
        <dbReference type="ARBA" id="ARBA00023157"/>
    </source>
</evidence>
<feature type="compositionally biased region" description="Low complexity" evidence="4">
    <location>
        <begin position="1147"/>
        <end position="1161"/>
    </location>
</feature>
<feature type="compositionally biased region" description="Acidic residues" evidence="4">
    <location>
        <begin position="1000"/>
        <end position="1017"/>
    </location>
</feature>
<feature type="region of interest" description="Disordered" evidence="4">
    <location>
        <begin position="690"/>
        <end position="734"/>
    </location>
</feature>
<feature type="compositionally biased region" description="Acidic residues" evidence="4">
    <location>
        <begin position="1355"/>
        <end position="1373"/>
    </location>
</feature>
<sequence>MTGNHSRGRKTNRIAAFVLVAVASSMLLHDVTAKAQSFSQSYEAATCNGGALASDPVGDESPARIDVVGDATNAAAFYANDASFYYMRQRLAADPTGPGGYASHAWSWGIDTDENQANGFELVVALDGVPDEIKLLPAGSSTPIWSAVTATHADAVVAGSTVGGGTDWFLTIAVPIQVLNDSGATGSLTIWLGSSANASGIDKDWACVTGLPASPADVPIDPVDVPSKCTSAANCGGTTPVCDAVGELCVACAADSECAAIDPMAPICDTSGACISCASDDDCPGGVCDLTEAPPICEPADTCGNGKIETGESCDDGGSVAGDGCSATCLLKDGQTCTSGAQCESTLCDTVGGNTCEQLNVCGNGSVEAGEACDDGNTDNDDGCNSICLLEEGSGCTLGAECATGQCDAGGLGCVVCFDDQVGTAIDAGCGVPAPYCDASGVFPFCVAGCADSGAGTTDTGCSGSDNACDESGSNPVCVDCTETADCALGDACNVATKGCVAGCFDDTDCRDAGEPVCDTSQSSPGACVTCVNDQAGANPDEGCTNPALPVCNGATAEAGTACAFCLDDMGGGAMDTGCTMAGMAVCDTSVAGGACVECLSDDDCPGLQVCTDDDACDYPDSDGDGIRDDVDVDDDGDGISDTEEGSGTDWSADQDGDGVPDYADPDQLTCADAEADGICDSLPMEVDADGDGLPNHLDLDSDADGLPDTTEAHDADGDGIADSVAVGNDDDGDGLDDAFDADCAGMPGACAANGIVAPVADRDGDGAPDYLDADSDNDGLLDRVEAFDGDGDGQPEAVPSGVDADEDGLDDAFDIDQGGIGATGQDRDDDDRPDYIDQDSDGDGIADRVECANPTACADSDGDGAPDFLDTDSDDDGIPDATEGHDADGDGVPDFAPLGMDDDEDGLDDAYDIDMAGGVPAPLPDFDGDGTPDYSDSDDDGDGVGTAFECPDGPAGCPDGDSDGIPDPLDPDTIPSDSDGDGIPDEVECAGDVAGCVDTDGDGDPDHLDADDDDDGIPTSTECGVDPDACDADGDGVPNHRDIDSDGDGITDTVECSAPASCSDSDGSADYLDEDADEDGIVDLVEGHDADMNGVADRVPLGVDTDGDGLDDAFDPDDGGTEAQTQDTDGDTVPDFQDVDDDGDGVDTVFECADPGAGCPDGDGDGTPDSLDLDNTPRDTDGDGIPDVVECPAPGDPVGDPLGCPDTDGDGEPNFNDPDDDDDGIDTANENYDGDNDPTNEDSDRDGTPDYLDPDDDDDGVLTVDECPDFGLGCSDSDGDGRPDYLGVCGDDRVSVIDLASGWEECDDGNAVDGDGCSASCRIEADVPDSDGDGIPDTVECSPPGNPAQPATCEDSDGDGTPDFEDEDDDGDGVNTVDESPDGDSDPTDDDTDGDGTPNYLDKDDDGDGVDTADEIAASDASGDDDPDGDGLVNWLDTDSDGMASKTGMKPRTRTATAFRTTWKSSTKRWIRAA</sequence>
<feature type="compositionally biased region" description="Acidic residues" evidence="4">
    <location>
        <begin position="979"/>
        <end position="990"/>
    </location>
</feature>
<feature type="compositionally biased region" description="Acidic residues" evidence="4">
    <location>
        <begin position="1380"/>
        <end position="1395"/>
    </location>
</feature>
<evidence type="ECO:0000313" key="5">
    <source>
        <dbReference type="EMBL" id="ADN05958.1"/>
    </source>
</evidence>
<evidence type="ECO:0008006" key="6">
    <source>
        <dbReference type="Google" id="ProtNLM"/>
    </source>
</evidence>
<name>G3D5F0_9BACT</name>
<feature type="compositionally biased region" description="Acidic residues" evidence="4">
    <location>
        <begin position="1072"/>
        <end position="1082"/>
    </location>
</feature>
<feature type="compositionally biased region" description="Acidic residues" evidence="4">
    <location>
        <begin position="1106"/>
        <end position="1121"/>
    </location>
</feature>
<evidence type="ECO:0000256" key="2">
    <source>
        <dbReference type="ARBA" id="ARBA00022737"/>
    </source>
</evidence>
<evidence type="ECO:0000256" key="1">
    <source>
        <dbReference type="ARBA" id="ARBA00022729"/>
    </source>
</evidence>
<feature type="region of interest" description="Disordered" evidence="4">
    <location>
        <begin position="622"/>
        <end position="668"/>
    </location>
</feature>
<dbReference type="SUPFAM" id="SSF103647">
    <property type="entry name" value="TSP type-3 repeat"/>
    <property type="match status" value="4"/>
</dbReference>
<feature type="region of interest" description="Disordered" evidence="4">
    <location>
        <begin position="788"/>
        <end position="1265"/>
    </location>
</feature>
<feature type="compositionally biased region" description="Acidic residues" evidence="4">
    <location>
        <begin position="828"/>
        <end position="845"/>
    </location>
</feature>
<dbReference type="Gene3D" id="4.10.1080.10">
    <property type="entry name" value="TSP type-3 repeat"/>
    <property type="match status" value="4"/>
</dbReference>
<feature type="compositionally biased region" description="Acidic residues" evidence="4">
    <location>
        <begin position="1129"/>
        <end position="1146"/>
    </location>
</feature>
<feature type="compositionally biased region" description="Acidic residues" evidence="4">
    <location>
        <begin position="901"/>
        <end position="913"/>
    </location>
</feature>
<organism evidence="5">
    <name type="scientific">uncultured Myxococcales bacterium</name>
    <dbReference type="NCBI Taxonomy" id="253830"/>
    <lineage>
        <taxon>Bacteria</taxon>
        <taxon>Pseudomonadati</taxon>
        <taxon>Myxococcota</taxon>
        <taxon>Myxococcia</taxon>
        <taxon>Myxococcales</taxon>
        <taxon>environmental samples</taxon>
    </lineage>
</organism>
<dbReference type="GO" id="GO:0005509">
    <property type="term" value="F:calcium ion binding"/>
    <property type="evidence" value="ECO:0007669"/>
    <property type="project" value="InterPro"/>
</dbReference>
<dbReference type="NCBIfam" id="TIGR02232">
    <property type="entry name" value="myxo_disulf_rpt"/>
    <property type="match status" value="3"/>
</dbReference>
<feature type="region of interest" description="Disordered" evidence="4">
    <location>
        <begin position="1306"/>
        <end position="1475"/>
    </location>
</feature>
<dbReference type="EMBL" id="HQ191475">
    <property type="protein sequence ID" value="ADN05958.1"/>
    <property type="molecule type" value="Genomic_DNA"/>
</dbReference>
<feature type="compositionally biased region" description="Acidic residues" evidence="4">
    <location>
        <begin position="1404"/>
        <end position="1415"/>
    </location>
</feature>
<evidence type="ECO:0000256" key="4">
    <source>
        <dbReference type="SAM" id="MobiDB-lite"/>
    </source>
</evidence>
<keyword evidence="3" id="KW-1015">Disulfide bond</keyword>
<feature type="compositionally biased region" description="Acidic residues" evidence="4">
    <location>
        <begin position="927"/>
        <end position="943"/>
    </location>
</feature>
<accession>G3D5F0</accession>
<feature type="compositionally biased region" description="Acidic residues" evidence="4">
    <location>
        <begin position="1208"/>
        <end position="1226"/>
    </location>
</feature>
<proteinExistence type="predicted"/>
<feature type="compositionally biased region" description="Acidic residues" evidence="4">
    <location>
        <begin position="1233"/>
        <end position="1245"/>
    </location>
</feature>
<feature type="compositionally biased region" description="Acidic residues" evidence="4">
    <location>
        <begin position="631"/>
        <end position="659"/>
    </location>
</feature>
<reference evidence="5" key="1">
    <citation type="journal article" date="2012" name="ISME J.">
        <title>Biogeography and phylogenetic diversity of a cluster of exclusively marine myxobacteria.</title>
        <authorList>
            <person name="Brinkhoff T."/>
            <person name="Fischer D."/>
            <person name="Vollmers J."/>
            <person name="Voget S."/>
            <person name="Beardsley C."/>
            <person name="Thole S."/>
            <person name="Mussmann M."/>
            <person name="Kunze B."/>
            <person name="Wagner-Dobler I."/>
            <person name="Daniel R."/>
            <person name="Simon M."/>
        </authorList>
    </citation>
    <scope>NUCLEOTIDE SEQUENCE</scope>
</reference>
<protein>
    <recommendedName>
        <fullName evidence="6">DUF4215 domain-containing protein</fullName>
    </recommendedName>
</protein>